<gene>
    <name evidence="2" type="ORF">DFR74_117118</name>
</gene>
<evidence type="ECO:0000313" key="2">
    <source>
        <dbReference type="EMBL" id="RBO84297.1"/>
    </source>
</evidence>
<accession>A0A366D2I9</accession>
<evidence type="ECO:0000256" key="1">
    <source>
        <dbReference type="SAM" id="MobiDB-lite"/>
    </source>
</evidence>
<organism evidence="2 3">
    <name type="scientific">Nocardia puris</name>
    <dbReference type="NCBI Taxonomy" id="208602"/>
    <lineage>
        <taxon>Bacteria</taxon>
        <taxon>Bacillati</taxon>
        <taxon>Actinomycetota</taxon>
        <taxon>Actinomycetes</taxon>
        <taxon>Mycobacteriales</taxon>
        <taxon>Nocardiaceae</taxon>
        <taxon>Nocardia</taxon>
    </lineage>
</organism>
<comment type="caution">
    <text evidence="2">The sequence shown here is derived from an EMBL/GenBank/DDBJ whole genome shotgun (WGS) entry which is preliminary data.</text>
</comment>
<dbReference type="AlphaFoldDB" id="A0A366D2I9"/>
<evidence type="ECO:0000313" key="3">
    <source>
        <dbReference type="Proteomes" id="UP000252586"/>
    </source>
</evidence>
<dbReference type="Proteomes" id="UP000252586">
    <property type="component" value="Unassembled WGS sequence"/>
</dbReference>
<keyword evidence="3" id="KW-1185">Reference proteome</keyword>
<name>A0A366D2I9_9NOCA</name>
<proteinExistence type="predicted"/>
<sequence length="157" mass="17636">MNPRWGSMREPNVDPAIEAAAKRVLDSVDDLRTVRMRVENMDVSAILNEPTLVTEALMFEFAALPYASPALREYAQRVHAGECRWPDIESLVHPLPPEVVDLKSSPRFIWPWDPRDNPPPPPPPPPLAPRPADPGVVGPSDWPDDFDDYPGEKSWLV</sequence>
<dbReference type="STRING" id="1210090.GCA_001613185_02390"/>
<dbReference type="EMBL" id="QNRE01000017">
    <property type="protein sequence ID" value="RBO84297.1"/>
    <property type="molecule type" value="Genomic_DNA"/>
</dbReference>
<feature type="region of interest" description="Disordered" evidence="1">
    <location>
        <begin position="110"/>
        <end position="157"/>
    </location>
</feature>
<reference evidence="2 3" key="1">
    <citation type="submission" date="2018-06" db="EMBL/GenBank/DDBJ databases">
        <title>Genomic Encyclopedia of Type Strains, Phase IV (KMG-IV): sequencing the most valuable type-strain genomes for metagenomic binning, comparative biology and taxonomic classification.</title>
        <authorList>
            <person name="Goeker M."/>
        </authorList>
    </citation>
    <scope>NUCLEOTIDE SEQUENCE [LARGE SCALE GENOMIC DNA]</scope>
    <source>
        <strain evidence="2 3">DSM 44599</strain>
    </source>
</reference>
<feature type="compositionally biased region" description="Pro residues" evidence="1">
    <location>
        <begin position="117"/>
        <end position="132"/>
    </location>
</feature>
<protein>
    <submittedName>
        <fullName evidence="2">Uncharacterized protein</fullName>
    </submittedName>
</protein>